<dbReference type="Proteomes" id="UP000005341">
    <property type="component" value="Unassembled WGS sequence"/>
</dbReference>
<dbReference type="Gene3D" id="2.40.160.90">
    <property type="match status" value="1"/>
</dbReference>
<dbReference type="InterPro" id="IPR011250">
    <property type="entry name" value="OMP/PagP_B-barrel"/>
</dbReference>
<proteinExistence type="predicted"/>
<feature type="compositionally biased region" description="Low complexity" evidence="1">
    <location>
        <begin position="35"/>
        <end position="46"/>
    </location>
</feature>
<keyword evidence="2" id="KW-0732">Signal</keyword>
<gene>
    <name evidence="4" type="ORF">appser6_5900</name>
</gene>
<dbReference type="SUPFAM" id="SSF56925">
    <property type="entry name" value="OMPA-like"/>
    <property type="match status" value="1"/>
</dbReference>
<feature type="region of interest" description="Disordered" evidence="1">
    <location>
        <begin position="23"/>
        <end position="47"/>
    </location>
</feature>
<dbReference type="PROSITE" id="PS51257">
    <property type="entry name" value="PROKAR_LIPOPROTEIN"/>
    <property type="match status" value="1"/>
</dbReference>
<dbReference type="InterPro" id="IPR014902">
    <property type="entry name" value="FHBP-like_C"/>
</dbReference>
<feature type="domain" description="Factor H binding protein-like C-terminal" evidence="3">
    <location>
        <begin position="139"/>
        <end position="242"/>
    </location>
</feature>
<reference evidence="4 5" key="1">
    <citation type="journal article" date="2010" name="J. Bacteriol.">
        <title>Comparative genomic characterization of Actinobacillus pleuropneumoniae.</title>
        <authorList>
            <person name="Xu Z."/>
            <person name="Chen X."/>
            <person name="Li L."/>
            <person name="Li T."/>
            <person name="Wang S."/>
            <person name="Chen H."/>
            <person name="Zhou R."/>
        </authorList>
    </citation>
    <scope>NUCLEOTIDE SEQUENCE [LARGE SCALE GENOMIC DNA]</scope>
    <source>
        <strain evidence="4 5">Femo</strain>
    </source>
</reference>
<dbReference type="AlphaFoldDB" id="A0A828Q292"/>
<evidence type="ECO:0000259" key="3">
    <source>
        <dbReference type="Pfam" id="PF08794"/>
    </source>
</evidence>
<dbReference type="EMBL" id="ADOG01000009">
    <property type="protein sequence ID" value="EFM92386.1"/>
    <property type="molecule type" value="Genomic_DNA"/>
</dbReference>
<evidence type="ECO:0000256" key="1">
    <source>
        <dbReference type="SAM" id="MobiDB-lite"/>
    </source>
</evidence>
<sequence length="258" mass="27176">MQMKKLLLVSALGLVLTACGSGGGGSSSANTTNSVKPTPAPVVAPKSLDGVRDDLKEQVKALKQINVDGVMIDLASEKVGFVEKDLGNGIKGKVYNQTYSAIGYALPKDVKTDQYGRVIDERASEDDVGEFGLATKFKDLPTAGAYHYSGVSFGANSEGKLSLDADFANKKVSGEITDRKLLSNGKSLFNLELLETGIRQIAQNGEEVHFAGVAKAKVEGNDVHSAYGGKFMGPNAEEVLGYVADDTGGIYEAFSGKK</sequence>
<feature type="chain" id="PRO_5032270224" evidence="2">
    <location>
        <begin position="21"/>
        <end position="258"/>
    </location>
</feature>
<dbReference type="Pfam" id="PF08794">
    <property type="entry name" value="FHBP_C"/>
    <property type="match status" value="1"/>
</dbReference>
<protein>
    <submittedName>
        <fullName evidence="4">ABC-type antimicrobial peptide transport system, ATPase component</fullName>
    </submittedName>
</protein>
<accession>A0A828Q292</accession>
<comment type="caution">
    <text evidence="4">The sequence shown here is derived from an EMBL/GenBank/DDBJ whole genome shotgun (WGS) entry which is preliminary data.</text>
</comment>
<feature type="signal peptide" evidence="2">
    <location>
        <begin position="1"/>
        <end position="20"/>
    </location>
</feature>
<evidence type="ECO:0000256" key="2">
    <source>
        <dbReference type="SAM" id="SignalP"/>
    </source>
</evidence>
<name>A0A828Q292_ACTPL</name>
<evidence type="ECO:0000313" key="5">
    <source>
        <dbReference type="Proteomes" id="UP000005341"/>
    </source>
</evidence>
<organism evidence="4 5">
    <name type="scientific">Actinobacillus pleuropneumoniae serovar 6 str. Femo</name>
    <dbReference type="NCBI Taxonomy" id="754256"/>
    <lineage>
        <taxon>Bacteria</taxon>
        <taxon>Pseudomonadati</taxon>
        <taxon>Pseudomonadota</taxon>
        <taxon>Gammaproteobacteria</taxon>
        <taxon>Pasteurellales</taxon>
        <taxon>Pasteurellaceae</taxon>
        <taxon>Actinobacillus</taxon>
    </lineage>
</organism>
<evidence type="ECO:0000313" key="4">
    <source>
        <dbReference type="EMBL" id="EFM92386.1"/>
    </source>
</evidence>